<name>A0A2R8BSW1_9RHOB</name>
<dbReference type="OrthoDB" id="9800698at2"/>
<sequence>MTDRDRLLAPQGTDGPARHIAGRRRDDARAFASAGDFWPGDPAPDIGGGSVYSLDAASGTATLCDVGYDALTGAAFAYAEQAERARIMQSRAVDTLPLSDRPVIGLFSIGRCGSTLLGRVLSAAGATVLSELDAFTALGPLSRRWPGDAQVQDRLTAIAAHVKGHAATHAPEGPLVLKFRSQSMQAARAICGAGVTPVLLTRAFPDWAASNARHFPDDPLDGRIDAMAHGLSEMADLSPSILDYRALLADPVAAAALCLGHPVPPERQGKVRACLDRDSQAGTALAASRATTGPEHLSRAKRAWSRHRRADSLSALGLGADLLPLRTQGRGAA</sequence>
<accession>A0A2R8BSW1</accession>
<gene>
    <name evidence="1" type="ORF">PAA8504_01060</name>
</gene>
<dbReference type="RefSeq" id="WP_108893104.1">
    <property type="nucleotide sequence ID" value="NZ_ONZF01000002.1"/>
</dbReference>
<dbReference type="EMBL" id="ONZF01000002">
    <property type="protein sequence ID" value="SPJ23252.1"/>
    <property type="molecule type" value="Genomic_DNA"/>
</dbReference>
<dbReference type="Proteomes" id="UP000244912">
    <property type="component" value="Unassembled WGS sequence"/>
</dbReference>
<organism evidence="1 2">
    <name type="scientific">Palleronia abyssalis</name>
    <dbReference type="NCBI Taxonomy" id="1501240"/>
    <lineage>
        <taxon>Bacteria</taxon>
        <taxon>Pseudomonadati</taxon>
        <taxon>Pseudomonadota</taxon>
        <taxon>Alphaproteobacteria</taxon>
        <taxon>Rhodobacterales</taxon>
        <taxon>Roseobacteraceae</taxon>
        <taxon>Palleronia</taxon>
    </lineage>
</organism>
<dbReference type="InterPro" id="IPR027417">
    <property type="entry name" value="P-loop_NTPase"/>
</dbReference>
<dbReference type="SUPFAM" id="SSF52540">
    <property type="entry name" value="P-loop containing nucleoside triphosphate hydrolases"/>
    <property type="match status" value="1"/>
</dbReference>
<keyword evidence="2" id="KW-1185">Reference proteome</keyword>
<evidence type="ECO:0008006" key="3">
    <source>
        <dbReference type="Google" id="ProtNLM"/>
    </source>
</evidence>
<protein>
    <recommendedName>
        <fullName evidence="3">Sulfotransferase family protein</fullName>
    </recommendedName>
</protein>
<dbReference type="AlphaFoldDB" id="A0A2R8BSW1"/>
<evidence type="ECO:0000313" key="2">
    <source>
        <dbReference type="Proteomes" id="UP000244912"/>
    </source>
</evidence>
<proteinExistence type="predicted"/>
<evidence type="ECO:0000313" key="1">
    <source>
        <dbReference type="EMBL" id="SPJ23252.1"/>
    </source>
</evidence>
<reference evidence="1 2" key="1">
    <citation type="submission" date="2018-03" db="EMBL/GenBank/DDBJ databases">
        <authorList>
            <person name="Keele B.F."/>
        </authorList>
    </citation>
    <scope>NUCLEOTIDE SEQUENCE [LARGE SCALE GENOMIC DNA]</scope>
    <source>
        <strain evidence="1 2">CECT 8504</strain>
    </source>
</reference>